<dbReference type="EC" id="2.5.1.41" evidence="10"/>
<comment type="pathway">
    <text evidence="10">Membrane lipid metabolism; glycerophospholipid metabolism.</text>
</comment>
<organism evidence="11 13">
    <name type="scientific">Sulfodiicoccus acidiphilus</name>
    <dbReference type="NCBI Taxonomy" id="1670455"/>
    <lineage>
        <taxon>Archaea</taxon>
        <taxon>Thermoproteota</taxon>
        <taxon>Thermoprotei</taxon>
        <taxon>Sulfolobales</taxon>
        <taxon>Sulfolobaceae</taxon>
        <taxon>Sulfodiicoccus</taxon>
    </lineage>
</organism>
<evidence type="ECO:0000256" key="1">
    <source>
        <dbReference type="ARBA" id="ARBA00022490"/>
    </source>
</evidence>
<reference evidence="13" key="2">
    <citation type="submission" date="2018-04" db="EMBL/GenBank/DDBJ databases">
        <title>Complete genome sequence of Sulfodiicoccus acidiphilus strain HS-1.</title>
        <authorList>
            <person name="Sakai H.D."/>
            <person name="Kurosawa N."/>
        </authorList>
    </citation>
    <scope>NUCLEOTIDE SEQUENCE [LARGE SCALE GENOMIC DNA]</scope>
    <source>
        <strain evidence="13">HS-1</strain>
    </source>
</reference>
<feature type="binding site" evidence="10">
    <location>
        <begin position="204"/>
        <end position="205"/>
    </location>
    <ligand>
        <name>sn-glycerol 1-phosphate</name>
        <dbReference type="ChEBI" id="CHEBI:57685"/>
    </ligand>
</feature>
<keyword evidence="4 10" id="KW-0479">Metal-binding</keyword>
<evidence type="ECO:0000256" key="2">
    <source>
        <dbReference type="ARBA" id="ARBA00022516"/>
    </source>
</evidence>
<dbReference type="NCBIfam" id="TIGR01768">
    <property type="entry name" value="GGGP-family"/>
    <property type="match status" value="1"/>
</dbReference>
<dbReference type="NCBIfam" id="TIGR01769">
    <property type="entry name" value="GGGP"/>
    <property type="match status" value="1"/>
</dbReference>
<dbReference type="EMBL" id="AP018553">
    <property type="protein sequence ID" value="BBD71755.1"/>
    <property type="molecule type" value="Genomic_DNA"/>
</dbReference>
<dbReference type="EMBL" id="BMQS01000001">
    <property type="protein sequence ID" value="GGT86135.1"/>
    <property type="molecule type" value="Genomic_DNA"/>
</dbReference>
<reference evidence="12" key="1">
    <citation type="journal article" date="2014" name="Int. J. Syst. Evol. Microbiol.">
        <title>Complete genome sequence of Corynebacterium casei LMG S-19264T (=DSM 44701T), isolated from a smear-ripened cheese.</title>
        <authorList>
            <consortium name="US DOE Joint Genome Institute (JGI-PGF)"/>
            <person name="Walter F."/>
            <person name="Albersmeier A."/>
            <person name="Kalinowski J."/>
            <person name="Ruckert C."/>
        </authorList>
    </citation>
    <scope>NUCLEOTIDE SEQUENCE</scope>
    <source>
        <strain evidence="12">JCM 31740</strain>
    </source>
</reference>
<dbReference type="InterPro" id="IPR010946">
    <property type="entry name" value="GGGP_synth"/>
</dbReference>
<evidence type="ECO:0000313" key="13">
    <source>
        <dbReference type="Proteomes" id="UP000276741"/>
    </source>
</evidence>
<comment type="cofactor">
    <cofactor evidence="10">
        <name>Mg(2+)</name>
        <dbReference type="ChEBI" id="CHEBI:18420"/>
    </cofactor>
</comment>
<keyword evidence="6 10" id="KW-0443">Lipid metabolism</keyword>
<accession>A0A348B0Q3</accession>
<dbReference type="Proteomes" id="UP000276741">
    <property type="component" value="Chromosome"/>
</dbReference>
<feature type="binding site" evidence="10">
    <location>
        <position position="55"/>
    </location>
    <ligand>
        <name>Mg(2+)</name>
        <dbReference type="ChEBI" id="CHEBI:18420"/>
    </ligand>
</feature>
<dbReference type="GO" id="GO:0046474">
    <property type="term" value="P:glycerophospholipid biosynthetic process"/>
    <property type="evidence" value="ECO:0007669"/>
    <property type="project" value="UniProtKB-UniRule"/>
</dbReference>
<sequence>MKGRVNNYIEKLLGEGRTLHFSLIDPDKVDSLDQLGKLIERLYKAGTSGFLVGGTIGVTQSKLEAVLETMEDYEIPKIIFPSNINVLSPLADAVLFMSLLNSDDLYYVVGAQVMGAPLVKQMGLEILPTAYLIIGEGGTAGHVGRVRTIPFDNHELGAAYAMAAEFMGMRYIYLEAGSGSPRTVNPSMVRYVAKLTNLNVIVGGGIRNPEAARSICEAGADIVVTGTLLETDPERAVKVIEAVTEFRTVRESAK</sequence>
<dbReference type="FunFam" id="3.20.20.390:FF:000001">
    <property type="entry name" value="Heptaprenylglyceryl phosphate synthase"/>
    <property type="match status" value="1"/>
</dbReference>
<keyword evidence="3 10" id="KW-0808">Transferase</keyword>
<dbReference type="AlphaFoldDB" id="A0A348B0Q3"/>
<evidence type="ECO:0000256" key="9">
    <source>
        <dbReference type="ARBA" id="ARBA00047288"/>
    </source>
</evidence>
<feature type="binding site" evidence="10">
    <location>
        <begin position="173"/>
        <end position="179"/>
    </location>
    <ligand>
        <name>sn-glycerol 1-phosphate</name>
        <dbReference type="ChEBI" id="CHEBI:57685"/>
    </ligand>
</feature>
<proteinExistence type="inferred from homology"/>
<dbReference type="GO" id="GO:0000287">
    <property type="term" value="F:magnesium ion binding"/>
    <property type="evidence" value="ECO:0007669"/>
    <property type="project" value="UniProtKB-UniRule"/>
</dbReference>
<feature type="binding site" evidence="10">
    <location>
        <position position="25"/>
    </location>
    <ligand>
        <name>Mg(2+)</name>
        <dbReference type="ChEBI" id="CHEBI:18420"/>
    </ligand>
</feature>
<keyword evidence="1 10" id="KW-0963">Cytoplasm</keyword>
<dbReference type="InterPro" id="IPR039074">
    <property type="entry name" value="GGGP/HepGP_synthase_I"/>
</dbReference>
<comment type="function">
    <text evidence="10">Prenyltransferase that catalyzes the transfer of the geranylgeranyl moiety of geranylgeranyl diphosphate (GGPP) to the C3 hydroxyl of sn-glycerol-1-phosphate (G1P). This reaction is the first ether-bond-formation step in the biosynthesis of archaeal membrane lipids.</text>
</comment>
<keyword evidence="7 10" id="KW-0594">Phospholipid biosynthesis</keyword>
<dbReference type="Gene3D" id="3.20.20.390">
    <property type="entry name" value="FMN-linked oxidoreductases"/>
    <property type="match status" value="1"/>
</dbReference>
<keyword evidence="8 10" id="KW-1208">Phospholipid metabolism</keyword>
<dbReference type="GO" id="GO:0005737">
    <property type="term" value="C:cytoplasm"/>
    <property type="evidence" value="ECO:0007669"/>
    <property type="project" value="UniProtKB-SubCell"/>
</dbReference>
<dbReference type="NCBIfam" id="NF003198">
    <property type="entry name" value="PRK04169.1-2"/>
    <property type="match status" value="1"/>
</dbReference>
<feature type="binding site" evidence="10">
    <location>
        <begin position="226"/>
        <end position="227"/>
    </location>
    <ligand>
        <name>sn-glycerol 1-phosphate</name>
        <dbReference type="ChEBI" id="CHEBI:57685"/>
    </ligand>
</feature>
<dbReference type="SUPFAM" id="SSF51395">
    <property type="entry name" value="FMN-linked oxidoreductases"/>
    <property type="match status" value="1"/>
</dbReference>
<dbReference type="UniPathway" id="UPA00940"/>
<dbReference type="Pfam" id="PF01884">
    <property type="entry name" value="PcrB"/>
    <property type="match status" value="1"/>
</dbReference>
<reference evidence="11" key="3">
    <citation type="journal article" date="2019" name="BMC Res. Notes">
        <title>Complete genome sequence of the Sulfodiicoccus acidiphilus strain HS-1T, the first crenarchaeon that lacks polB3, isolated from an acidic hot spring in Ohwaku-dani, Hakone, Japan.</title>
        <authorList>
            <person name="Sakai H.D."/>
            <person name="Kurosawa N."/>
        </authorList>
    </citation>
    <scope>NUCLEOTIDE SEQUENCE</scope>
    <source>
        <strain evidence="11">HS-1</strain>
    </source>
</reference>
<evidence type="ECO:0000256" key="6">
    <source>
        <dbReference type="ARBA" id="ARBA00023098"/>
    </source>
</evidence>
<name>A0A348B0Q3_9CREN</name>
<dbReference type="HAMAP" id="MF_00112">
    <property type="entry name" value="GGGP_HepGP_synthase"/>
    <property type="match status" value="1"/>
</dbReference>
<dbReference type="PANTHER" id="PTHR40029:SF2">
    <property type="entry name" value="HEPTAPRENYLGLYCERYL PHOSPHATE SYNTHASE"/>
    <property type="match status" value="1"/>
</dbReference>
<dbReference type="Proteomes" id="UP000616143">
    <property type="component" value="Unassembled WGS sequence"/>
</dbReference>
<dbReference type="InterPro" id="IPR038597">
    <property type="entry name" value="GGGP/HepGP_synthase_sf"/>
</dbReference>
<evidence type="ECO:0000256" key="7">
    <source>
        <dbReference type="ARBA" id="ARBA00023209"/>
    </source>
</evidence>
<keyword evidence="2 10" id="KW-0444">Lipid biosynthesis</keyword>
<dbReference type="KEGG" id="sacd:HS1genome_0144"/>
<reference evidence="12" key="4">
    <citation type="submission" date="2020-09" db="EMBL/GenBank/DDBJ databases">
        <authorList>
            <person name="Sun Q."/>
            <person name="Ohkuma M."/>
        </authorList>
    </citation>
    <scope>NUCLEOTIDE SEQUENCE</scope>
    <source>
        <strain evidence="12">JCM 31740</strain>
    </source>
</reference>
<evidence type="ECO:0000256" key="8">
    <source>
        <dbReference type="ARBA" id="ARBA00023264"/>
    </source>
</evidence>
<comment type="caution">
    <text evidence="10">Lacks conserved residue(s) required for the propagation of feature annotation.</text>
</comment>
<protein>
    <recommendedName>
        <fullName evidence="10">Geranylgeranylglyceryl phosphate synthase</fullName>
        <shortName evidence="10">GGGP synthase</shortName>
        <shortName evidence="10">GGGPS</shortName>
        <ecNumber evidence="10">2.5.1.41</ecNumber>
    </recommendedName>
    <alternativeName>
        <fullName evidence="10">(S)-3-O-geranylgeranylglyceryl phosphate synthase</fullName>
    </alternativeName>
    <alternativeName>
        <fullName evidence="10">Phosphoglycerol geranylgeranyltransferase</fullName>
    </alternativeName>
</protein>
<evidence type="ECO:0000313" key="11">
    <source>
        <dbReference type="EMBL" id="BBD71755.1"/>
    </source>
</evidence>
<keyword evidence="5 10" id="KW-0460">Magnesium</keyword>
<dbReference type="GO" id="GO:0047294">
    <property type="term" value="F:phosphoglycerol geranylgeranyltransferase activity"/>
    <property type="evidence" value="ECO:0007669"/>
    <property type="project" value="UniProtKB-UniRule"/>
</dbReference>
<evidence type="ECO:0000313" key="12">
    <source>
        <dbReference type="EMBL" id="GGT86135.1"/>
    </source>
</evidence>
<dbReference type="GO" id="GO:0120536">
    <property type="term" value="F:heptaprenylglyceryl phosphate synthase activity"/>
    <property type="evidence" value="ECO:0007669"/>
    <property type="project" value="UniProtKB-ARBA"/>
</dbReference>
<dbReference type="CDD" id="cd02812">
    <property type="entry name" value="PcrB_like"/>
    <property type="match status" value="1"/>
</dbReference>
<evidence type="ECO:0000256" key="3">
    <source>
        <dbReference type="ARBA" id="ARBA00022679"/>
    </source>
</evidence>
<evidence type="ECO:0000256" key="10">
    <source>
        <dbReference type="HAMAP-Rule" id="MF_00112"/>
    </source>
</evidence>
<comment type="catalytic activity">
    <reaction evidence="9 10">
        <text>sn-glycerol 1-phosphate + (2E,6E,10E)-geranylgeranyl diphosphate = sn-3-O-(geranylgeranyl)glycerol 1-phosphate + diphosphate</text>
        <dbReference type="Rhea" id="RHEA:23404"/>
        <dbReference type="ChEBI" id="CHEBI:33019"/>
        <dbReference type="ChEBI" id="CHEBI:57677"/>
        <dbReference type="ChEBI" id="CHEBI:57685"/>
        <dbReference type="ChEBI" id="CHEBI:58756"/>
        <dbReference type="EC" id="2.5.1.41"/>
    </reaction>
</comment>
<evidence type="ECO:0000256" key="5">
    <source>
        <dbReference type="ARBA" id="ARBA00022842"/>
    </source>
</evidence>
<dbReference type="InterPro" id="IPR008205">
    <property type="entry name" value="GGGP_HepGP_synthase"/>
</dbReference>
<dbReference type="PANTHER" id="PTHR40029">
    <property type="match status" value="1"/>
</dbReference>
<comment type="subcellular location">
    <subcellularLocation>
        <location evidence="10">Cytoplasm</location>
    </subcellularLocation>
</comment>
<comment type="similarity">
    <text evidence="10">Belongs to the GGGP/HepGP synthase family. Group II subfamily.</text>
</comment>
<dbReference type="NCBIfam" id="NF003202">
    <property type="entry name" value="PRK04169.1-6"/>
    <property type="match status" value="1"/>
</dbReference>
<keyword evidence="13" id="KW-1185">Reference proteome</keyword>
<evidence type="ECO:0000256" key="4">
    <source>
        <dbReference type="ARBA" id="ARBA00022723"/>
    </source>
</evidence>
<gene>
    <name evidence="12" type="ORF">GCM10007116_00040</name>
    <name evidence="11" type="ORF">HS1genome_0144</name>
</gene>